<dbReference type="KEGG" id="mfy:HH212_10255"/>
<feature type="chain" id="PRO_5031646157" description="Chaperone SurA" evidence="7">
    <location>
        <begin position="40"/>
        <end position="495"/>
    </location>
</feature>
<evidence type="ECO:0000256" key="2">
    <source>
        <dbReference type="ARBA" id="ARBA00022737"/>
    </source>
</evidence>
<dbReference type="SUPFAM" id="SSF109998">
    <property type="entry name" value="Triger factor/SurA peptide-binding domain-like"/>
    <property type="match status" value="1"/>
</dbReference>
<accession>A0A7Z2ZSE0</accession>
<evidence type="ECO:0000313" key="9">
    <source>
        <dbReference type="EMBL" id="QJE00356.1"/>
    </source>
</evidence>
<feature type="domain" description="PpiC" evidence="8">
    <location>
        <begin position="232"/>
        <end position="333"/>
    </location>
</feature>
<dbReference type="GO" id="GO:0043165">
    <property type="term" value="P:Gram-negative-bacterium-type cell outer membrane assembly"/>
    <property type="evidence" value="ECO:0007669"/>
    <property type="project" value="InterPro"/>
</dbReference>
<feature type="signal peptide" evidence="7">
    <location>
        <begin position="1"/>
        <end position="39"/>
    </location>
</feature>
<dbReference type="PROSITE" id="PS50198">
    <property type="entry name" value="PPIC_PPIASE_2"/>
    <property type="match status" value="2"/>
</dbReference>
<dbReference type="Gene3D" id="3.10.50.40">
    <property type="match status" value="2"/>
</dbReference>
<dbReference type="GO" id="GO:0051082">
    <property type="term" value="F:unfolded protein binding"/>
    <property type="evidence" value="ECO:0007669"/>
    <property type="project" value="UniProtKB-UniRule"/>
</dbReference>
<evidence type="ECO:0000259" key="8">
    <source>
        <dbReference type="PROSITE" id="PS50198"/>
    </source>
</evidence>
<keyword evidence="3 7" id="KW-0574">Periplasm</keyword>
<evidence type="ECO:0000256" key="3">
    <source>
        <dbReference type="ARBA" id="ARBA00022764"/>
    </source>
</evidence>
<dbReference type="InterPro" id="IPR050280">
    <property type="entry name" value="OMP_Chaperone_SurA"/>
</dbReference>
<sequence length="495" mass="54419" precursor="true">MSAFLTMRTTRLHLPALKTHHIKLAAALLCAVAAGDVLAQAATRPAAPAAKPGAAAPAAAPAPAAAAAAKPSTGFLPPASSDAKVIDSVYVIVNDEVITKREVDLRVAEITQQARASQAQLPDADTLRRQVVESMITQRAQIQLAKEMGVRVDDTTLDRAIGRIAEGQKMSVQEMRNQIEKEGLTFAAFREQIRNEIMTQRLVEHEVDSKLQVSEAEIDTYLAAEKAAAADRVEMDLAQILVRIPENASPEQIAARKARADEVARQLRTGADFGKMAATYSDAPDALKGGAIGWREPERLPTVFSTELRKLKAGQVTPVVRTNVGFHILKLIDVRPLKSAAQQAEQAVVEQTHARHIMMKVTPAMNEDEVRKRLLDFKAKIEAKQANFEDIARQSSQDSYASKGGDMGWLFPGDTVPELEEAMKTLKPGEISGVVKSQFGFHIVQVIERKSEDVSKEKERSAARQVLTERKRGEALEDWSRQIRDRAYVEFREDK</sequence>
<dbReference type="GO" id="GO:0003755">
    <property type="term" value="F:peptidyl-prolyl cis-trans isomerase activity"/>
    <property type="evidence" value="ECO:0007669"/>
    <property type="project" value="UniProtKB-UniRule"/>
</dbReference>
<dbReference type="Pfam" id="PF13616">
    <property type="entry name" value="Rotamase_3"/>
    <property type="match status" value="1"/>
</dbReference>
<keyword evidence="2 7" id="KW-0677">Repeat</keyword>
<name>A0A7Z2ZSE0_9BURK</name>
<proteinExistence type="inferred from homology"/>
<dbReference type="AlphaFoldDB" id="A0A7Z2ZSE0"/>
<dbReference type="Pfam" id="PF00639">
    <property type="entry name" value="Rotamase"/>
    <property type="match status" value="1"/>
</dbReference>
<dbReference type="Proteomes" id="UP000502415">
    <property type="component" value="Chromosome"/>
</dbReference>
<dbReference type="HAMAP" id="MF_01183">
    <property type="entry name" value="Chaperone_SurA"/>
    <property type="match status" value="1"/>
</dbReference>
<evidence type="ECO:0000256" key="7">
    <source>
        <dbReference type="HAMAP-Rule" id="MF_01183"/>
    </source>
</evidence>
<keyword evidence="6 7" id="KW-0413">Isomerase</keyword>
<dbReference type="PANTHER" id="PTHR47637">
    <property type="entry name" value="CHAPERONE SURA"/>
    <property type="match status" value="1"/>
</dbReference>
<evidence type="ECO:0000313" key="10">
    <source>
        <dbReference type="Proteomes" id="UP000502415"/>
    </source>
</evidence>
<evidence type="ECO:0000256" key="4">
    <source>
        <dbReference type="ARBA" id="ARBA00023110"/>
    </source>
</evidence>
<dbReference type="SUPFAM" id="SSF54534">
    <property type="entry name" value="FKBP-like"/>
    <property type="match status" value="2"/>
</dbReference>
<dbReference type="InterPro" id="IPR046357">
    <property type="entry name" value="PPIase_dom_sf"/>
</dbReference>
<evidence type="ECO:0000256" key="1">
    <source>
        <dbReference type="ARBA" id="ARBA00022729"/>
    </source>
</evidence>
<organism evidence="9 10">
    <name type="scientific">Massilia forsythiae</name>
    <dbReference type="NCBI Taxonomy" id="2728020"/>
    <lineage>
        <taxon>Bacteria</taxon>
        <taxon>Pseudomonadati</taxon>
        <taxon>Pseudomonadota</taxon>
        <taxon>Betaproteobacteria</taxon>
        <taxon>Burkholderiales</taxon>
        <taxon>Oxalobacteraceae</taxon>
        <taxon>Telluria group</taxon>
        <taxon>Massilia</taxon>
    </lineage>
</organism>
<reference evidence="9 10" key="1">
    <citation type="submission" date="2020-04" db="EMBL/GenBank/DDBJ databases">
        <title>Genome sequencing of novel species.</title>
        <authorList>
            <person name="Heo J."/>
            <person name="Kim S.-J."/>
            <person name="Kim J.-S."/>
            <person name="Hong S.-B."/>
            <person name="Kwon S.-W."/>
        </authorList>
    </citation>
    <scope>NUCLEOTIDE SEQUENCE [LARGE SCALE GENOMIC DNA]</scope>
    <source>
        <strain evidence="9 10">GN2-R2</strain>
    </source>
</reference>
<dbReference type="InterPro" id="IPR000297">
    <property type="entry name" value="PPIase_PpiC"/>
</dbReference>
<comment type="catalytic activity">
    <reaction evidence="7">
        <text>[protein]-peptidylproline (omega=180) = [protein]-peptidylproline (omega=0)</text>
        <dbReference type="Rhea" id="RHEA:16237"/>
        <dbReference type="Rhea" id="RHEA-COMP:10747"/>
        <dbReference type="Rhea" id="RHEA-COMP:10748"/>
        <dbReference type="ChEBI" id="CHEBI:83833"/>
        <dbReference type="ChEBI" id="CHEBI:83834"/>
        <dbReference type="EC" id="5.2.1.8"/>
    </reaction>
</comment>
<evidence type="ECO:0000256" key="5">
    <source>
        <dbReference type="ARBA" id="ARBA00023186"/>
    </source>
</evidence>
<dbReference type="Gene3D" id="1.10.4030.10">
    <property type="entry name" value="Porin chaperone SurA, peptide-binding domain"/>
    <property type="match status" value="1"/>
</dbReference>
<gene>
    <name evidence="7" type="primary">surA</name>
    <name evidence="9" type="ORF">HH212_10255</name>
</gene>
<dbReference type="EMBL" id="CP051685">
    <property type="protein sequence ID" value="QJE00356.1"/>
    <property type="molecule type" value="Genomic_DNA"/>
</dbReference>
<keyword evidence="5 7" id="KW-0143">Chaperone</keyword>
<keyword evidence="1 7" id="KW-0732">Signal</keyword>
<dbReference type="GO" id="GO:0050821">
    <property type="term" value="P:protein stabilization"/>
    <property type="evidence" value="ECO:0007669"/>
    <property type="project" value="InterPro"/>
</dbReference>
<dbReference type="InterPro" id="IPR023034">
    <property type="entry name" value="PPIase_SurA"/>
</dbReference>
<dbReference type="GO" id="GO:0030288">
    <property type="term" value="C:outer membrane-bounded periplasmic space"/>
    <property type="evidence" value="ECO:0007669"/>
    <property type="project" value="InterPro"/>
</dbReference>
<comment type="domain">
    <text evidence="7">The PPIase activity resides only in the second parvulin domain. The N-terminal region and the C-terminal tail are necessary and sufficient for the chaperone activity of SurA. The PPIase activity is dispensable for SurA to function as a chaperone. The N-terminal region and the C-terminal tail are also required for porin recognition.</text>
</comment>
<comment type="subcellular location">
    <subcellularLocation>
        <location evidence="7">Periplasm</location>
    </subcellularLocation>
    <text evidence="7">Is capable of associating with the outer membrane.</text>
</comment>
<feature type="domain" description="PpiC" evidence="8">
    <location>
        <begin position="349"/>
        <end position="448"/>
    </location>
</feature>
<keyword evidence="10" id="KW-1185">Reference proteome</keyword>
<comment type="function">
    <text evidence="7">Chaperone involved in the correct folding and assembly of outer membrane proteins. Recognizes specific patterns of aromatic residues and the orientation of their side chains, which are found more frequently in integral outer membrane proteins. May act in both early periplasmic and late outer membrane-associated steps of protein maturation.</text>
</comment>
<dbReference type="EC" id="5.2.1.8" evidence="7"/>
<keyword evidence="4 7" id="KW-0697">Rotamase</keyword>
<dbReference type="GO" id="GO:0006457">
    <property type="term" value="P:protein folding"/>
    <property type="evidence" value="ECO:0007669"/>
    <property type="project" value="UniProtKB-UniRule"/>
</dbReference>
<protein>
    <recommendedName>
        <fullName evidence="7">Chaperone SurA</fullName>
    </recommendedName>
    <alternativeName>
        <fullName evidence="7">Peptidyl-prolyl cis-trans isomerase SurA</fullName>
        <shortName evidence="7">PPIase SurA</shortName>
        <ecNumber evidence="7">5.2.1.8</ecNumber>
    </alternativeName>
    <alternativeName>
        <fullName evidence="7">Rotamase SurA</fullName>
    </alternativeName>
</protein>
<dbReference type="GO" id="GO:0042277">
    <property type="term" value="F:peptide binding"/>
    <property type="evidence" value="ECO:0007669"/>
    <property type="project" value="InterPro"/>
</dbReference>
<dbReference type="InterPro" id="IPR027304">
    <property type="entry name" value="Trigger_fact/SurA_dom_sf"/>
</dbReference>
<evidence type="ECO:0000256" key="6">
    <source>
        <dbReference type="ARBA" id="ARBA00023235"/>
    </source>
</evidence>
<dbReference type="PANTHER" id="PTHR47637:SF1">
    <property type="entry name" value="CHAPERONE SURA"/>
    <property type="match status" value="1"/>
</dbReference>
<dbReference type="InterPro" id="IPR015391">
    <property type="entry name" value="SurA_N"/>
</dbReference>
<dbReference type="Pfam" id="PF09312">
    <property type="entry name" value="SurA_N"/>
    <property type="match status" value="1"/>
</dbReference>